<evidence type="ECO:0000259" key="2">
    <source>
        <dbReference type="Pfam" id="PF05239"/>
    </source>
</evidence>
<evidence type="ECO:0000313" key="5">
    <source>
        <dbReference type="Proteomes" id="UP000636394"/>
    </source>
</evidence>
<dbReference type="EMBL" id="WPCR01000009">
    <property type="protein sequence ID" value="NHM14672.1"/>
    <property type="molecule type" value="Genomic_DNA"/>
</dbReference>
<dbReference type="InterPro" id="IPR011033">
    <property type="entry name" value="PRC_barrel-like_sf"/>
</dbReference>
<sequence>MASKMITTHEMEGMRVFGGKNGTKRIGKVRRVVFHPTEKRVVGFIVKRPDLLWMFRRKDKFVSIDGFDLVDGRMIVHDDPEATDLAACKALGVDYDSCVLWLGLPVMTADGQAFGVVGNVDFNVRTGMVESFTTDSGATSNAILGKRVIPAEHITGFRRGMGTALKAPDAEDDQVELGAILVSDDVKALATEGGMAEAAGKATAVAAEKVHETVDKGKEVASAAAKKTGEAVNKGAYATGKQISKSKTMFSDFKKEYDKAVAKTTSASGSEAPRRAFSKKAASEAGAPKKAAAKKPAAKKQAKPKKNMFSAFKDEYDKARHD</sequence>
<dbReference type="SUPFAM" id="SSF50346">
    <property type="entry name" value="PRC-barrel domain"/>
    <property type="match status" value="2"/>
</dbReference>
<feature type="compositionally biased region" description="Basic and acidic residues" evidence="1">
    <location>
        <begin position="312"/>
        <end position="322"/>
    </location>
</feature>
<dbReference type="RefSeq" id="WP_166340018.1">
    <property type="nucleotide sequence ID" value="NZ_CP072829.1"/>
</dbReference>
<reference evidence="3 5" key="1">
    <citation type="submission" date="2019-11" db="EMBL/GenBank/DDBJ databases">
        <title>Eggerthellaceae novel genus isolated from the rectal contents of marmort.</title>
        <authorList>
            <person name="Zhang G."/>
        </authorList>
    </citation>
    <scope>NUCLEOTIDE SEQUENCE [LARGE SCALE GENOMIC DNA]</scope>
    <source>
        <strain evidence="5">zg-886</strain>
        <strain evidence="3">Zg-886</strain>
    </source>
</reference>
<accession>A0A9E6SUB1</accession>
<evidence type="ECO:0000313" key="6">
    <source>
        <dbReference type="Proteomes" id="UP000671910"/>
    </source>
</evidence>
<proteinExistence type="predicted"/>
<dbReference type="InterPro" id="IPR027275">
    <property type="entry name" value="PRC-brl_dom"/>
</dbReference>
<dbReference type="KEGG" id="ebz:J7S26_08115"/>
<gene>
    <name evidence="3" type="ORF">GMI68_07840</name>
    <name evidence="4" type="ORF">J7S26_08115</name>
</gene>
<reference evidence="4" key="2">
    <citation type="submission" date="2021-04" db="EMBL/GenBank/DDBJ databases">
        <title>Novel species in family Eggerthellaceae.</title>
        <authorList>
            <person name="Zhang G."/>
        </authorList>
    </citation>
    <scope>NUCLEOTIDE SEQUENCE</scope>
    <source>
        <strain evidence="4">Zg-886</strain>
    </source>
</reference>
<dbReference type="EMBL" id="CP072829">
    <property type="protein sequence ID" value="QTU84293.1"/>
    <property type="molecule type" value="Genomic_DNA"/>
</dbReference>
<evidence type="ECO:0000313" key="4">
    <source>
        <dbReference type="EMBL" id="QTU84293.1"/>
    </source>
</evidence>
<evidence type="ECO:0000256" key="1">
    <source>
        <dbReference type="SAM" id="MobiDB-lite"/>
    </source>
</evidence>
<dbReference type="Pfam" id="PF05239">
    <property type="entry name" value="PRC"/>
    <property type="match status" value="1"/>
</dbReference>
<feature type="compositionally biased region" description="Basic residues" evidence="1">
    <location>
        <begin position="291"/>
        <end position="306"/>
    </location>
</feature>
<feature type="region of interest" description="Disordered" evidence="1">
    <location>
        <begin position="263"/>
        <end position="322"/>
    </location>
</feature>
<keyword evidence="5" id="KW-1185">Reference proteome</keyword>
<dbReference type="Proteomes" id="UP000671910">
    <property type="component" value="Chromosome"/>
</dbReference>
<organism evidence="4 6">
    <name type="scientific">Xiamenia xianingshaonis</name>
    <dbReference type="NCBI Taxonomy" id="2682776"/>
    <lineage>
        <taxon>Bacteria</taxon>
        <taxon>Bacillati</taxon>
        <taxon>Actinomycetota</taxon>
        <taxon>Coriobacteriia</taxon>
        <taxon>Eggerthellales</taxon>
        <taxon>Eggerthellaceae</taxon>
        <taxon>Xiamenia</taxon>
    </lineage>
</organism>
<feature type="compositionally biased region" description="Low complexity" evidence="1">
    <location>
        <begin position="279"/>
        <end position="290"/>
    </location>
</feature>
<protein>
    <submittedName>
        <fullName evidence="3">PRC-barrel domain protein</fullName>
    </submittedName>
    <submittedName>
        <fullName evidence="4">PRC-barrel domain-containing protein</fullName>
    </submittedName>
</protein>
<dbReference type="Gene3D" id="2.30.30.240">
    <property type="entry name" value="PRC-barrel domain"/>
    <property type="match status" value="1"/>
</dbReference>
<dbReference type="AlphaFoldDB" id="A0A9E6SUB1"/>
<feature type="domain" description="PRC-barrel" evidence="2">
    <location>
        <begin position="5"/>
        <end position="81"/>
    </location>
</feature>
<evidence type="ECO:0000313" key="3">
    <source>
        <dbReference type="EMBL" id="NHM14672.1"/>
    </source>
</evidence>
<name>A0A9E6SUB1_9ACTN</name>
<dbReference type="Proteomes" id="UP000636394">
    <property type="component" value="Unassembled WGS sequence"/>
</dbReference>